<dbReference type="Proteomes" id="UP000627369">
    <property type="component" value="Unassembled WGS sequence"/>
</dbReference>
<dbReference type="EMBL" id="BNAS01000005">
    <property type="protein sequence ID" value="GHH75901.1"/>
    <property type="molecule type" value="Genomic_DNA"/>
</dbReference>
<comment type="caution">
    <text evidence="3">The sequence shown here is derived from an EMBL/GenBank/DDBJ whole genome shotgun (WGS) entry which is preliminary data.</text>
</comment>
<dbReference type="Gene3D" id="3.30.70.1060">
    <property type="entry name" value="Dimeric alpha+beta barrel"/>
    <property type="match status" value="1"/>
</dbReference>
<reference evidence="3" key="2">
    <citation type="submission" date="2020-09" db="EMBL/GenBank/DDBJ databases">
        <authorList>
            <person name="Sun Q."/>
            <person name="Zhou Y."/>
        </authorList>
    </citation>
    <scope>NUCLEOTIDE SEQUENCE</scope>
    <source>
        <strain evidence="3">CGMCC 4.7398</strain>
    </source>
</reference>
<evidence type="ECO:0000256" key="1">
    <source>
        <dbReference type="ARBA" id="ARBA00007689"/>
    </source>
</evidence>
<feature type="domain" description="YCII-related" evidence="2">
    <location>
        <begin position="1"/>
        <end position="108"/>
    </location>
</feature>
<evidence type="ECO:0000313" key="3">
    <source>
        <dbReference type="EMBL" id="GHH75901.1"/>
    </source>
</evidence>
<dbReference type="InterPro" id="IPR011008">
    <property type="entry name" value="Dimeric_a/b-barrel"/>
</dbReference>
<dbReference type="PANTHER" id="PTHR35174:SF3">
    <property type="entry name" value="BLL7171 PROTEIN"/>
    <property type="match status" value="1"/>
</dbReference>
<dbReference type="RefSeq" id="WP_189670390.1">
    <property type="nucleotide sequence ID" value="NZ_BNAS01000005.1"/>
</dbReference>
<keyword evidence="4" id="KW-1185">Reference proteome</keyword>
<gene>
    <name evidence="3" type="ORF">GCM10017772_33030</name>
</gene>
<organism evidence="3 4">
    <name type="scientific">Promicromonospora soli</name>
    <dbReference type="NCBI Taxonomy" id="2035533"/>
    <lineage>
        <taxon>Bacteria</taxon>
        <taxon>Bacillati</taxon>
        <taxon>Actinomycetota</taxon>
        <taxon>Actinomycetes</taxon>
        <taxon>Micrococcales</taxon>
        <taxon>Promicromonosporaceae</taxon>
        <taxon>Promicromonospora</taxon>
    </lineage>
</organism>
<sequence length="125" mass="13334">MRYLMLVLSTPDAPAEPVNVPEIEDWVRDTYGTGRAILGDRLRPPADAVGVQVRSGEVVVTDGPFSETKEVIAGFDILDAPDLDEAIRIAAAHPMAHTGAVELRPFWPLELDGDAAAAGSDAEAR</sequence>
<dbReference type="PANTHER" id="PTHR35174">
    <property type="entry name" value="BLL7171 PROTEIN-RELATED"/>
    <property type="match status" value="1"/>
</dbReference>
<name>A0A919G1S9_9MICO</name>
<dbReference type="Pfam" id="PF03795">
    <property type="entry name" value="YCII"/>
    <property type="match status" value="1"/>
</dbReference>
<proteinExistence type="inferred from homology"/>
<comment type="similarity">
    <text evidence="1">Belongs to the YciI family.</text>
</comment>
<reference evidence="3" key="1">
    <citation type="journal article" date="2014" name="Int. J. Syst. Evol. Microbiol.">
        <title>Complete genome sequence of Corynebacterium casei LMG S-19264T (=DSM 44701T), isolated from a smear-ripened cheese.</title>
        <authorList>
            <consortium name="US DOE Joint Genome Institute (JGI-PGF)"/>
            <person name="Walter F."/>
            <person name="Albersmeier A."/>
            <person name="Kalinowski J."/>
            <person name="Ruckert C."/>
        </authorList>
    </citation>
    <scope>NUCLEOTIDE SEQUENCE</scope>
    <source>
        <strain evidence="3">CGMCC 4.7398</strain>
    </source>
</reference>
<protein>
    <submittedName>
        <fullName evidence="3">Transcription initiation protein</fullName>
    </submittedName>
</protein>
<dbReference type="SUPFAM" id="SSF54909">
    <property type="entry name" value="Dimeric alpha+beta barrel"/>
    <property type="match status" value="1"/>
</dbReference>
<evidence type="ECO:0000313" key="4">
    <source>
        <dbReference type="Proteomes" id="UP000627369"/>
    </source>
</evidence>
<dbReference type="AlphaFoldDB" id="A0A919G1S9"/>
<evidence type="ECO:0000259" key="2">
    <source>
        <dbReference type="Pfam" id="PF03795"/>
    </source>
</evidence>
<dbReference type="InterPro" id="IPR005545">
    <property type="entry name" value="YCII"/>
</dbReference>
<accession>A0A919G1S9</accession>